<accession>A0A9Q3CU38</accession>
<sequence>MQRQQSQSTSQYPLENISSKTEQQILPIFDISRIKQPQFHFHQPLELISLIHVAHDSIEKNVRDNPCNQTLQLEHDKIFLRSLMEKKLYFSHQIPKSVTTLKEITFINTILIENIFCPNLFSFLEPEISLLNNPLTNYISDTLKFHMIFLNNYGLYQACGTPIYKKDWNKAHLIPIKWFNHKILKSWIASRLLPPNFEEQLKPPSLSQPDLGPSYQDIWDGEVWKSHQDDSG</sequence>
<gene>
    <name evidence="1" type="ORF">O181_028593</name>
</gene>
<keyword evidence="2" id="KW-1185">Reference proteome</keyword>
<reference evidence="1" key="1">
    <citation type="submission" date="2021-03" db="EMBL/GenBank/DDBJ databases">
        <title>Draft genome sequence of rust myrtle Austropuccinia psidii MF-1, a brazilian biotype.</title>
        <authorList>
            <person name="Quecine M.C."/>
            <person name="Pachon D.M.R."/>
            <person name="Bonatelli M.L."/>
            <person name="Correr F.H."/>
            <person name="Franceschini L.M."/>
            <person name="Leite T.F."/>
            <person name="Margarido G.R.A."/>
            <person name="Almeida C.A."/>
            <person name="Ferrarezi J.A."/>
            <person name="Labate C.A."/>
        </authorList>
    </citation>
    <scope>NUCLEOTIDE SEQUENCE</scope>
    <source>
        <strain evidence="1">MF-1</strain>
    </source>
</reference>
<dbReference type="Proteomes" id="UP000765509">
    <property type="component" value="Unassembled WGS sequence"/>
</dbReference>
<protein>
    <submittedName>
        <fullName evidence="1">Uncharacterized protein</fullName>
    </submittedName>
</protein>
<evidence type="ECO:0000313" key="2">
    <source>
        <dbReference type="Proteomes" id="UP000765509"/>
    </source>
</evidence>
<organism evidence="1 2">
    <name type="scientific">Austropuccinia psidii MF-1</name>
    <dbReference type="NCBI Taxonomy" id="1389203"/>
    <lineage>
        <taxon>Eukaryota</taxon>
        <taxon>Fungi</taxon>
        <taxon>Dikarya</taxon>
        <taxon>Basidiomycota</taxon>
        <taxon>Pucciniomycotina</taxon>
        <taxon>Pucciniomycetes</taxon>
        <taxon>Pucciniales</taxon>
        <taxon>Sphaerophragmiaceae</taxon>
        <taxon>Austropuccinia</taxon>
    </lineage>
</organism>
<comment type="caution">
    <text evidence="1">The sequence shown here is derived from an EMBL/GenBank/DDBJ whole genome shotgun (WGS) entry which is preliminary data.</text>
</comment>
<name>A0A9Q3CU38_9BASI</name>
<dbReference type="AlphaFoldDB" id="A0A9Q3CU38"/>
<dbReference type="EMBL" id="AVOT02009823">
    <property type="protein sequence ID" value="MBW0488878.1"/>
    <property type="molecule type" value="Genomic_DNA"/>
</dbReference>
<evidence type="ECO:0000313" key="1">
    <source>
        <dbReference type="EMBL" id="MBW0488878.1"/>
    </source>
</evidence>
<proteinExistence type="predicted"/>